<comment type="subunit">
    <text evidence="8">Homodimer.</text>
</comment>
<evidence type="ECO:0000256" key="2">
    <source>
        <dbReference type="ARBA" id="ARBA00022729"/>
    </source>
</evidence>
<feature type="signal peptide" evidence="10">
    <location>
        <begin position="1"/>
        <end position="22"/>
    </location>
</feature>
<evidence type="ECO:0000313" key="12">
    <source>
        <dbReference type="Proteomes" id="UP001310248"/>
    </source>
</evidence>
<comment type="function">
    <text evidence="8">May be involved in cell division.</text>
</comment>
<evidence type="ECO:0000256" key="10">
    <source>
        <dbReference type="SAM" id="SignalP"/>
    </source>
</evidence>
<dbReference type="RefSeq" id="WP_163131358.1">
    <property type="nucleotide sequence ID" value="NZ_JAYDYW010000004.1"/>
</dbReference>
<dbReference type="InterPro" id="IPR050498">
    <property type="entry name" value="Ycf3"/>
</dbReference>
<dbReference type="InterPro" id="IPR023605">
    <property type="entry name" value="Lipoprotein_NlpI"/>
</dbReference>
<keyword evidence="5 8" id="KW-0472">Membrane</keyword>
<evidence type="ECO:0000256" key="7">
    <source>
        <dbReference type="ARBA" id="ARBA00023288"/>
    </source>
</evidence>
<dbReference type="PIRSF" id="PIRSF004654">
    <property type="entry name" value="NlpI"/>
    <property type="match status" value="1"/>
</dbReference>
<keyword evidence="7 11" id="KW-0449">Lipoprotein</keyword>
<dbReference type="PROSITE" id="PS50005">
    <property type="entry name" value="TPR"/>
    <property type="match status" value="2"/>
</dbReference>
<organism evidence="11 12">
    <name type="scientific">Agarivorans aestuarii</name>
    <dbReference type="NCBI Taxonomy" id="1563703"/>
    <lineage>
        <taxon>Bacteria</taxon>
        <taxon>Pseudomonadati</taxon>
        <taxon>Pseudomonadota</taxon>
        <taxon>Gammaproteobacteria</taxon>
        <taxon>Alteromonadales</taxon>
        <taxon>Alteromonadaceae</taxon>
        <taxon>Agarivorans</taxon>
    </lineage>
</organism>
<evidence type="ECO:0000313" key="11">
    <source>
        <dbReference type="EMBL" id="MEE1672658.1"/>
    </source>
</evidence>
<name>A0ABU7FZS3_9ALTE</name>
<sequence>MLIKALRTGCMLVTFGYLSACASTSSQAPQTVVLAKPLQVNYQSEVALARLGQMLNSGEYNQEQMAQLYYERGIVFDRVGLRALARFDFNRAIQLKPDFVEAYNFLGVYFTLAEEFDSAFEAFDSAVELAPDYSFAYFYRGIALNYANKPQLAVADVEHYADQAPNDPYRVLWRYLIQLEAGEPEAQNELVEALKDYRNEDWGWQIVRLYAGEIDQQTFLGTTMDVQGDNRALAERLCEAYFYMAKLAQRAGDPQLASSYFKLSLANNVYDFVEHRLALFELNRYESQI</sequence>
<reference evidence="12" key="1">
    <citation type="submission" date="2023-07" db="EMBL/GenBank/DDBJ databases">
        <title>Draft genome sequence of Agarivorans aestuarii strain ZMCS4, a CAZymes producing bacteria isolated from the marine brown algae Clodostephus spongiosus.</title>
        <authorList>
            <person name="Lorente B."/>
            <person name="Cabral C."/>
            <person name="Frias J."/>
            <person name="Faria J."/>
            <person name="Toubarro D."/>
        </authorList>
    </citation>
    <scope>NUCLEOTIDE SEQUENCE [LARGE SCALE GENOMIC DNA]</scope>
    <source>
        <strain evidence="12">ZMCS4</strain>
    </source>
</reference>
<dbReference type="SUPFAM" id="SSF48452">
    <property type="entry name" value="TPR-like"/>
    <property type="match status" value="1"/>
</dbReference>
<feature type="chain" id="PRO_5046748082" description="Lipoprotein NlpI" evidence="10">
    <location>
        <begin position="23"/>
        <end position="289"/>
    </location>
</feature>
<evidence type="ECO:0000256" key="8">
    <source>
        <dbReference type="PIRNR" id="PIRNR004654"/>
    </source>
</evidence>
<evidence type="ECO:0000256" key="9">
    <source>
        <dbReference type="PROSITE-ProRule" id="PRU00339"/>
    </source>
</evidence>
<dbReference type="PANTHER" id="PTHR44858">
    <property type="entry name" value="TETRATRICOPEPTIDE REPEAT PROTEIN 6"/>
    <property type="match status" value="1"/>
</dbReference>
<evidence type="ECO:0000256" key="1">
    <source>
        <dbReference type="ARBA" id="ARBA00022475"/>
    </source>
</evidence>
<evidence type="ECO:0000256" key="6">
    <source>
        <dbReference type="ARBA" id="ARBA00023139"/>
    </source>
</evidence>
<dbReference type="InterPro" id="IPR019734">
    <property type="entry name" value="TPR_rpt"/>
</dbReference>
<dbReference type="Gene3D" id="1.25.40.10">
    <property type="entry name" value="Tetratricopeptide repeat domain"/>
    <property type="match status" value="1"/>
</dbReference>
<dbReference type="PANTHER" id="PTHR44858:SF1">
    <property type="entry name" value="UDP-N-ACETYLGLUCOSAMINE--PEPTIDE N-ACETYLGLUCOSAMINYLTRANSFERASE SPINDLY-RELATED"/>
    <property type="match status" value="1"/>
</dbReference>
<dbReference type="InterPro" id="IPR011990">
    <property type="entry name" value="TPR-like_helical_dom_sf"/>
</dbReference>
<dbReference type="EMBL" id="JAYDYW010000004">
    <property type="protein sequence ID" value="MEE1672658.1"/>
    <property type="molecule type" value="Genomic_DNA"/>
</dbReference>
<evidence type="ECO:0000256" key="3">
    <source>
        <dbReference type="ARBA" id="ARBA00022737"/>
    </source>
</evidence>
<comment type="caution">
    <text evidence="11">The sequence shown here is derived from an EMBL/GenBank/DDBJ whole genome shotgun (WGS) entry which is preliminary data.</text>
</comment>
<keyword evidence="3" id="KW-0677">Repeat</keyword>
<accession>A0ABU7FZS3</accession>
<keyword evidence="12" id="KW-1185">Reference proteome</keyword>
<keyword evidence="4 9" id="KW-0802">TPR repeat</keyword>
<feature type="repeat" description="TPR" evidence="9">
    <location>
        <begin position="66"/>
        <end position="99"/>
    </location>
</feature>
<evidence type="ECO:0000256" key="4">
    <source>
        <dbReference type="ARBA" id="ARBA00022803"/>
    </source>
</evidence>
<evidence type="ECO:0000256" key="5">
    <source>
        <dbReference type="ARBA" id="ARBA00023136"/>
    </source>
</evidence>
<proteinExistence type="predicted"/>
<keyword evidence="1 8" id="KW-1003">Cell membrane</keyword>
<feature type="repeat" description="TPR" evidence="9">
    <location>
        <begin position="100"/>
        <end position="133"/>
    </location>
</feature>
<keyword evidence="6" id="KW-0564">Palmitate</keyword>
<keyword evidence="2 10" id="KW-0732">Signal</keyword>
<dbReference type="SMART" id="SM00028">
    <property type="entry name" value="TPR"/>
    <property type="match status" value="4"/>
</dbReference>
<comment type="subcellular location">
    <subcellularLocation>
        <location evidence="8">Cell membrane</location>
    </subcellularLocation>
</comment>
<protein>
    <recommendedName>
        <fullName evidence="8">Lipoprotein NlpI</fullName>
    </recommendedName>
</protein>
<gene>
    <name evidence="11" type="primary">nlpI</name>
    <name evidence="11" type="ORF">SNR37_002068</name>
</gene>
<dbReference type="NCBIfam" id="NF008391">
    <property type="entry name" value="PRK11189.1"/>
    <property type="match status" value="1"/>
</dbReference>
<dbReference type="Proteomes" id="UP001310248">
    <property type="component" value="Unassembled WGS sequence"/>
</dbReference>